<dbReference type="Pfam" id="PF01734">
    <property type="entry name" value="Patatin"/>
    <property type="match status" value="1"/>
</dbReference>
<comment type="caution">
    <text evidence="2">Lacks conserved residue(s) required for the propagation of feature annotation.</text>
</comment>
<dbReference type="RefSeq" id="WP_035068579.1">
    <property type="nucleotide sequence ID" value="NZ_JMIH01000004.1"/>
</dbReference>
<keyword evidence="6" id="KW-1185">Reference proteome</keyword>
<feature type="transmembrane region" description="Helical" evidence="3">
    <location>
        <begin position="12"/>
        <end position="36"/>
    </location>
</feature>
<feature type="active site" description="Proton acceptor" evidence="2">
    <location>
        <position position="285"/>
    </location>
</feature>
<dbReference type="InterPro" id="IPR002641">
    <property type="entry name" value="PNPLA_dom"/>
</dbReference>
<keyword evidence="1 2" id="KW-0443">Lipid metabolism</keyword>
<keyword evidence="3" id="KW-0812">Transmembrane</keyword>
<gene>
    <name evidence="5" type="ORF">EL17_22075</name>
</gene>
<dbReference type="eggNOG" id="COG1752">
    <property type="taxonomic scope" value="Bacteria"/>
</dbReference>
<accession>A0A074LP77</accession>
<feature type="domain" description="PNPLA" evidence="4">
    <location>
        <begin position="16"/>
        <end position="298"/>
    </location>
</feature>
<organism evidence="5 6">
    <name type="scientific">Anditalea andensis</name>
    <dbReference type="NCBI Taxonomy" id="1048983"/>
    <lineage>
        <taxon>Bacteria</taxon>
        <taxon>Pseudomonadati</taxon>
        <taxon>Bacteroidota</taxon>
        <taxon>Cytophagia</taxon>
        <taxon>Cytophagales</taxon>
        <taxon>Cytophagaceae</taxon>
        <taxon>Anditalea</taxon>
    </lineage>
</organism>
<dbReference type="InterPro" id="IPR016035">
    <property type="entry name" value="Acyl_Trfase/lysoPLipase"/>
</dbReference>
<feature type="active site" description="Nucleophile" evidence="2">
    <location>
        <position position="67"/>
    </location>
</feature>
<protein>
    <recommendedName>
        <fullName evidence="4">PNPLA domain-containing protein</fullName>
    </recommendedName>
</protein>
<dbReference type="OrthoDB" id="1488362at2"/>
<proteinExistence type="predicted"/>
<keyword evidence="3" id="KW-1133">Transmembrane helix</keyword>
<sequence length="558" mass="62432">MEIPNTSKPKTFYLGLCLAGAVSAGAYTAGAMDYLLEALEDWQMRKSRGDVNVPKHDVVIPVIGGASAGGMTGAIMASAMHDPIPPVKLAPDPLLAQVPSNKFYHSWVDLVADDMIKVMLDTSDLNQQNMQSLLNTDFIDQIAARALTVSAGAAVKREYLDKQMKLFFTLSNLEGMDFDVAFRSNLPNYNRYIITSHKDYLNFRMAESASDYKADGWIPLNFQKQLNADLAKQAAIATGAFPIIFRPRKITRDGQYLNDLKWFDPITKAADRPFDKGPYKTLNVDGGMINNEPFEKVRRVLIDITGQKDPNQYQSYQSFNSTVLMVDPFPSQPGKFTFDTKLTSVMGNTLTAIINQSRIKPETLIQAMDSELAGQFLVAPIRYGQGTDENYEGRYAIASGSMSGFGGFINKEFRIHDYFLGRANCEKFLRDHFTVPQDTENPIFKEGYSKIDKSVFISEKNNGLQIIPIFSRRKNEPYMPIFSNGQRWPSATQKEISGYRNALKKRVESVLFNLADYSPTEKALLWVGAKILLNGKVADSIIDNALSSLNEFGLLRHQ</sequence>
<evidence type="ECO:0000313" key="6">
    <source>
        <dbReference type="Proteomes" id="UP000027821"/>
    </source>
</evidence>
<evidence type="ECO:0000256" key="2">
    <source>
        <dbReference type="PROSITE-ProRule" id="PRU01161"/>
    </source>
</evidence>
<feature type="short sequence motif" description="GXSXG" evidence="2">
    <location>
        <begin position="65"/>
        <end position="69"/>
    </location>
</feature>
<keyword evidence="3" id="KW-0472">Membrane</keyword>
<dbReference type="AlphaFoldDB" id="A0A074LP77"/>
<reference evidence="5 6" key="1">
    <citation type="submission" date="2014-04" db="EMBL/GenBank/DDBJ databases">
        <title>Characterization and application of a salt tolerant electro-active bacterium.</title>
        <authorList>
            <person name="Yang L."/>
            <person name="Wei S."/>
            <person name="Tay Q.X.M."/>
        </authorList>
    </citation>
    <scope>NUCLEOTIDE SEQUENCE [LARGE SCALE GENOMIC DNA]</scope>
    <source>
        <strain evidence="5 6">LY1</strain>
    </source>
</reference>
<keyword evidence="2" id="KW-0378">Hydrolase</keyword>
<dbReference type="EMBL" id="JMIH01000004">
    <property type="protein sequence ID" value="KEO75717.1"/>
    <property type="molecule type" value="Genomic_DNA"/>
</dbReference>
<dbReference type="Gene3D" id="3.40.1090.10">
    <property type="entry name" value="Cytosolic phospholipase A2 catalytic domain"/>
    <property type="match status" value="1"/>
</dbReference>
<dbReference type="SUPFAM" id="SSF52151">
    <property type="entry name" value="FabD/lysophospholipase-like"/>
    <property type="match status" value="1"/>
</dbReference>
<feature type="short sequence motif" description="DGA/G" evidence="2">
    <location>
        <begin position="285"/>
        <end position="287"/>
    </location>
</feature>
<name>A0A074LP77_9BACT</name>
<dbReference type="Proteomes" id="UP000027821">
    <property type="component" value="Unassembled WGS sequence"/>
</dbReference>
<evidence type="ECO:0000259" key="4">
    <source>
        <dbReference type="PROSITE" id="PS51635"/>
    </source>
</evidence>
<keyword evidence="2" id="KW-0442">Lipid degradation</keyword>
<dbReference type="GO" id="GO:0016042">
    <property type="term" value="P:lipid catabolic process"/>
    <property type="evidence" value="ECO:0007669"/>
    <property type="project" value="UniProtKB-UniRule"/>
</dbReference>
<evidence type="ECO:0000313" key="5">
    <source>
        <dbReference type="EMBL" id="KEO75717.1"/>
    </source>
</evidence>
<dbReference type="GO" id="GO:0016787">
    <property type="term" value="F:hydrolase activity"/>
    <property type="evidence" value="ECO:0007669"/>
    <property type="project" value="UniProtKB-UniRule"/>
</dbReference>
<evidence type="ECO:0000256" key="1">
    <source>
        <dbReference type="ARBA" id="ARBA00023098"/>
    </source>
</evidence>
<dbReference type="PROSITE" id="PS51635">
    <property type="entry name" value="PNPLA"/>
    <property type="match status" value="1"/>
</dbReference>
<comment type="caution">
    <text evidence="5">The sequence shown here is derived from an EMBL/GenBank/DDBJ whole genome shotgun (WGS) entry which is preliminary data.</text>
</comment>
<evidence type="ECO:0000256" key="3">
    <source>
        <dbReference type="SAM" id="Phobius"/>
    </source>
</evidence>